<dbReference type="Gene3D" id="3.60.20.10">
    <property type="entry name" value="Glutamine Phosphoribosylpyrophosphate, subunit 1, domain 1"/>
    <property type="match status" value="1"/>
</dbReference>
<dbReference type="InterPro" id="IPR051786">
    <property type="entry name" value="ASN_synthetase/amidase"/>
</dbReference>
<evidence type="ECO:0000313" key="13">
    <source>
        <dbReference type="Proteomes" id="UP000662821"/>
    </source>
</evidence>
<dbReference type="CDD" id="cd01991">
    <property type="entry name" value="Asn_synthase_B_C"/>
    <property type="match status" value="1"/>
</dbReference>
<name>A0AAJ4MVA9_9BURK</name>
<evidence type="ECO:0000256" key="8">
    <source>
        <dbReference type="PIRSR" id="PIRSR001589-1"/>
    </source>
</evidence>
<feature type="binding site" evidence="9">
    <location>
        <position position="105"/>
    </location>
    <ligand>
        <name>L-glutamine</name>
        <dbReference type="ChEBI" id="CHEBI:58359"/>
    </ligand>
</feature>
<comment type="pathway">
    <text evidence="1">Amino-acid biosynthesis; L-asparagine biosynthesis; L-asparagine from L-aspartate (L-Gln route): step 1/1.</text>
</comment>
<dbReference type="NCBIfam" id="TIGR01536">
    <property type="entry name" value="asn_synth_AEB"/>
    <property type="match status" value="1"/>
</dbReference>
<evidence type="ECO:0000313" key="12">
    <source>
        <dbReference type="EMBL" id="QSX97905.1"/>
    </source>
</evidence>
<dbReference type="SUPFAM" id="SSF52402">
    <property type="entry name" value="Adenine nucleotide alpha hydrolases-like"/>
    <property type="match status" value="1"/>
</dbReference>
<evidence type="ECO:0000256" key="9">
    <source>
        <dbReference type="PIRSR" id="PIRSR001589-2"/>
    </source>
</evidence>
<keyword evidence="8" id="KW-0061">Asparagine biosynthesis</keyword>
<organism evidence="12 13">
    <name type="scientific">Janthinobacterium lividum</name>
    <dbReference type="NCBI Taxonomy" id="29581"/>
    <lineage>
        <taxon>Bacteria</taxon>
        <taxon>Pseudomonadati</taxon>
        <taxon>Pseudomonadota</taxon>
        <taxon>Betaproteobacteria</taxon>
        <taxon>Burkholderiales</taxon>
        <taxon>Oxalobacteraceae</taxon>
        <taxon>Janthinobacterium</taxon>
    </lineage>
</organism>
<keyword evidence="4 9" id="KW-0547">Nucleotide-binding</keyword>
<dbReference type="GO" id="GO:0005524">
    <property type="term" value="F:ATP binding"/>
    <property type="evidence" value="ECO:0007669"/>
    <property type="project" value="UniProtKB-KW"/>
</dbReference>
<dbReference type="EC" id="6.3.5.4" evidence="3"/>
<accession>A0AAJ4MVA9</accession>
<proteinExistence type="inferred from homology"/>
<dbReference type="EMBL" id="CP071520">
    <property type="protein sequence ID" value="QSX97905.1"/>
    <property type="molecule type" value="Genomic_DNA"/>
</dbReference>
<dbReference type="PIRSF" id="PIRSF001589">
    <property type="entry name" value="Asn_synthetase_glu-h"/>
    <property type="match status" value="1"/>
</dbReference>
<dbReference type="Pfam" id="PF13537">
    <property type="entry name" value="GATase_7"/>
    <property type="match status" value="1"/>
</dbReference>
<dbReference type="Pfam" id="PF00733">
    <property type="entry name" value="Asn_synthase"/>
    <property type="match status" value="1"/>
</dbReference>
<dbReference type="GO" id="GO:0004066">
    <property type="term" value="F:asparagine synthase (glutamine-hydrolyzing) activity"/>
    <property type="evidence" value="ECO:0007669"/>
    <property type="project" value="UniProtKB-EC"/>
</dbReference>
<evidence type="ECO:0000256" key="3">
    <source>
        <dbReference type="ARBA" id="ARBA00012737"/>
    </source>
</evidence>
<evidence type="ECO:0000256" key="4">
    <source>
        <dbReference type="ARBA" id="ARBA00022741"/>
    </source>
</evidence>
<evidence type="ECO:0000256" key="2">
    <source>
        <dbReference type="ARBA" id="ARBA00005752"/>
    </source>
</evidence>
<dbReference type="GO" id="GO:0005829">
    <property type="term" value="C:cytosol"/>
    <property type="evidence" value="ECO:0007669"/>
    <property type="project" value="TreeGrafter"/>
</dbReference>
<dbReference type="InterPro" id="IPR014729">
    <property type="entry name" value="Rossmann-like_a/b/a_fold"/>
</dbReference>
<evidence type="ECO:0000256" key="6">
    <source>
        <dbReference type="ARBA" id="ARBA00022962"/>
    </source>
</evidence>
<evidence type="ECO:0000256" key="10">
    <source>
        <dbReference type="PIRSR" id="PIRSR001589-3"/>
    </source>
</evidence>
<dbReference type="SUPFAM" id="SSF56235">
    <property type="entry name" value="N-terminal nucleophile aminohydrolases (Ntn hydrolases)"/>
    <property type="match status" value="1"/>
</dbReference>
<keyword evidence="5 9" id="KW-0067">ATP-binding</keyword>
<gene>
    <name evidence="12" type="primary">asnB</name>
    <name evidence="12" type="ORF">J3P46_08315</name>
</gene>
<dbReference type="PANTHER" id="PTHR43284:SF1">
    <property type="entry name" value="ASPARAGINE SYNTHETASE"/>
    <property type="match status" value="1"/>
</dbReference>
<feature type="site" description="Important for beta-aspartyl-AMP intermediate formation" evidence="10">
    <location>
        <position position="370"/>
    </location>
</feature>
<dbReference type="PANTHER" id="PTHR43284">
    <property type="entry name" value="ASPARAGINE SYNTHETASE (GLUTAMINE-HYDROLYZING)"/>
    <property type="match status" value="1"/>
</dbReference>
<dbReference type="Gene3D" id="3.40.50.620">
    <property type="entry name" value="HUPs"/>
    <property type="match status" value="1"/>
</dbReference>
<evidence type="ECO:0000256" key="5">
    <source>
        <dbReference type="ARBA" id="ARBA00022840"/>
    </source>
</evidence>
<evidence type="ECO:0000256" key="7">
    <source>
        <dbReference type="ARBA" id="ARBA00048741"/>
    </source>
</evidence>
<evidence type="ECO:0000259" key="11">
    <source>
        <dbReference type="PROSITE" id="PS51278"/>
    </source>
</evidence>
<keyword evidence="8" id="KW-0028">Amino-acid biosynthesis</keyword>
<dbReference type="InterPro" id="IPR033738">
    <property type="entry name" value="AsnB_N"/>
</dbReference>
<keyword evidence="6 8" id="KW-0315">Glutamine amidotransferase</keyword>
<sequence length="622" mass="69578">MCGIAGFILPASVPGQRDIMTAMGAAIAHRGPDDTGILDVATGNAQYRVGLVHRRLSIIDLATGHQPLGNADGSVQVIFNGEIYNFQPLREQLIALGHTFKTASDTETIVHAYVQWGEECVRHFRGMFAFAIWDARHDRLFIARDPFGKKPLFLCEHAGGLLFASEIKALLAVPGMAAQADESAIWDYFAYRYVPGPATLFQGIRKLAPGSTLTWENGALREQVYFTPADSRPRVAAPLPADPVATFLDKLDESVRIRMISDVPFGAFLSGGIDSSAVVALMSRHAGMPVKTFSVGFKEGGFSELAYAADIARQFSTEHHELEVSVDQVIALLPDLVRFRDAPVAEPSDIPIYLLAKESRKTVKMVLTGEGSDEILGGYPKHVYERYAGNYQMLPGLLRHGLIEPAIGALPYRFRRAKTAIVNLGLEAFDERMPRWFGMMSDQERARLVAMQAPSRQRDPSLGCGSAGNSALRRILCFDQRSWLPDNLLERGDRMTMAASLEARMPFMDHELAAYVSSLPDEYRVRGRTTKWILREAMKQLLPENILSRPKVGFRVPVNEWFRGPMKDYLYEHLTGAESRTRHYYHAQALQQVLAEHVAGRQNHEKLLWSLLTLEIWHRQYL</sequence>
<dbReference type="InterPro" id="IPR029055">
    <property type="entry name" value="Ntn_hydrolases_N"/>
</dbReference>
<dbReference type="PROSITE" id="PS51278">
    <property type="entry name" value="GATASE_TYPE_2"/>
    <property type="match status" value="1"/>
</dbReference>
<protein>
    <recommendedName>
        <fullName evidence="3">asparagine synthase (glutamine-hydrolyzing)</fullName>
        <ecNumber evidence="3">6.3.5.4</ecNumber>
    </recommendedName>
</protein>
<dbReference type="GO" id="GO:0006529">
    <property type="term" value="P:asparagine biosynthetic process"/>
    <property type="evidence" value="ECO:0007669"/>
    <property type="project" value="UniProtKB-KW"/>
</dbReference>
<dbReference type="Proteomes" id="UP000662821">
    <property type="component" value="Chromosome"/>
</dbReference>
<evidence type="ECO:0000256" key="1">
    <source>
        <dbReference type="ARBA" id="ARBA00005187"/>
    </source>
</evidence>
<keyword evidence="12" id="KW-0436">Ligase</keyword>
<feature type="domain" description="Glutamine amidotransferase type-2" evidence="11">
    <location>
        <begin position="2"/>
        <end position="218"/>
    </location>
</feature>
<dbReference type="InterPro" id="IPR001962">
    <property type="entry name" value="Asn_synthase"/>
</dbReference>
<dbReference type="InterPro" id="IPR006426">
    <property type="entry name" value="Asn_synth_AEB"/>
</dbReference>
<dbReference type="CDD" id="cd00712">
    <property type="entry name" value="AsnB"/>
    <property type="match status" value="1"/>
</dbReference>
<dbReference type="RefSeq" id="WP_151093270.1">
    <property type="nucleotide sequence ID" value="NZ_VZAB01000001.1"/>
</dbReference>
<feature type="binding site" evidence="9">
    <location>
        <position position="295"/>
    </location>
    <ligand>
        <name>ATP</name>
        <dbReference type="ChEBI" id="CHEBI:30616"/>
    </ligand>
</feature>
<reference evidence="12 13" key="1">
    <citation type="submission" date="2021-03" db="EMBL/GenBank/DDBJ databases">
        <title>Draft genome sequence of Janthinobacterium sp. strain PLB02 isolated from infected primmorphs (Lubomirskia baicalensis).</title>
        <authorList>
            <person name="Chernogor L.I."/>
            <person name="Belikov S.I."/>
            <person name="Petrushin I.S."/>
        </authorList>
    </citation>
    <scope>NUCLEOTIDE SEQUENCE [LARGE SCALE GENOMIC DNA]</scope>
    <source>
        <strain evidence="12 13">PLB02</strain>
    </source>
</reference>
<comment type="catalytic activity">
    <reaction evidence="7">
        <text>L-aspartate + L-glutamine + ATP + H2O = L-asparagine + L-glutamate + AMP + diphosphate + H(+)</text>
        <dbReference type="Rhea" id="RHEA:12228"/>
        <dbReference type="ChEBI" id="CHEBI:15377"/>
        <dbReference type="ChEBI" id="CHEBI:15378"/>
        <dbReference type="ChEBI" id="CHEBI:29985"/>
        <dbReference type="ChEBI" id="CHEBI:29991"/>
        <dbReference type="ChEBI" id="CHEBI:30616"/>
        <dbReference type="ChEBI" id="CHEBI:33019"/>
        <dbReference type="ChEBI" id="CHEBI:58048"/>
        <dbReference type="ChEBI" id="CHEBI:58359"/>
        <dbReference type="ChEBI" id="CHEBI:456215"/>
        <dbReference type="EC" id="6.3.5.4"/>
    </reaction>
</comment>
<feature type="active site" description="For GATase activity" evidence="8">
    <location>
        <position position="2"/>
    </location>
</feature>
<dbReference type="InterPro" id="IPR017932">
    <property type="entry name" value="GATase_2_dom"/>
</dbReference>
<dbReference type="AlphaFoldDB" id="A0AAJ4MVA9"/>
<comment type="similarity">
    <text evidence="2">Belongs to the asparagine synthetase family.</text>
</comment>